<reference evidence="5 6" key="1">
    <citation type="submission" date="2017-07" db="EMBL/GenBank/DDBJ databases">
        <title>Elstera cyanobacteriorum sp. nov., a novel bacterium isolated from cyanobacterial aggregates in a eutrophic lake.</title>
        <authorList>
            <person name="Cai H."/>
        </authorList>
    </citation>
    <scope>NUCLEOTIDE SEQUENCE [LARGE SCALE GENOMIC DNA]</scope>
    <source>
        <strain evidence="5 6">TH019</strain>
    </source>
</reference>
<comment type="similarity">
    <text evidence="1">Belongs to the ATP-dependent AMP-binding enzyme family.</text>
</comment>
<dbReference type="Pfam" id="PF13193">
    <property type="entry name" value="AMP-binding_C"/>
    <property type="match status" value="1"/>
</dbReference>
<dbReference type="PANTHER" id="PTHR43201">
    <property type="entry name" value="ACYL-COA SYNTHETASE"/>
    <property type="match status" value="1"/>
</dbReference>
<keyword evidence="6" id="KW-1185">Reference proteome</keyword>
<dbReference type="RefSeq" id="WP_094406864.1">
    <property type="nucleotide sequence ID" value="NZ_BMJZ01000011.1"/>
</dbReference>
<dbReference type="GO" id="GO:0031956">
    <property type="term" value="F:medium-chain fatty acid-CoA ligase activity"/>
    <property type="evidence" value="ECO:0007669"/>
    <property type="project" value="TreeGrafter"/>
</dbReference>
<proteinExistence type="inferred from homology"/>
<dbReference type="Gene3D" id="3.30.300.30">
    <property type="match status" value="1"/>
</dbReference>
<dbReference type="InterPro" id="IPR045851">
    <property type="entry name" value="AMP-bd_C_sf"/>
</dbReference>
<gene>
    <name evidence="5" type="ORF">CHR90_01100</name>
</gene>
<evidence type="ECO:0000256" key="1">
    <source>
        <dbReference type="ARBA" id="ARBA00006432"/>
    </source>
</evidence>
<dbReference type="NCBIfam" id="NF006572">
    <property type="entry name" value="PRK09088.1"/>
    <property type="match status" value="1"/>
</dbReference>
<evidence type="ECO:0000259" key="3">
    <source>
        <dbReference type="Pfam" id="PF00501"/>
    </source>
</evidence>
<dbReference type="Gene3D" id="3.40.50.12780">
    <property type="entry name" value="N-terminal domain of ligase-like"/>
    <property type="match status" value="1"/>
</dbReference>
<evidence type="ECO:0000313" key="6">
    <source>
        <dbReference type="Proteomes" id="UP000216361"/>
    </source>
</evidence>
<dbReference type="EMBL" id="NOXS01000020">
    <property type="protein sequence ID" value="OYQ21729.1"/>
    <property type="molecule type" value="Genomic_DNA"/>
</dbReference>
<name>A0A255XXJ6_9PROT</name>
<sequence>MVGAVDAIGLHARLRPHAIAAEDLTRGQSWTYAALNRAVGQWAAALTAQGIRAGDRVAALAKNDVWLPILHHACARLGALYVPLNWRLSAAEIARVLDDCRPALLVGDGVLATLAPAHGGLALATLAAQADSLAPLPETPFDRARPSLILYTSGTSGRPKGVLLSEKNIDQTAINFSVLGEVTQRSSFLCDAPMFHIIGLITSLRPALLQGGRLLVSDGFSPARTLARLSDPALGITHYFCVPQMAALLRAEPTFDPERLRHLAAIFTGGAPHPAPAIHAWLEVGIPIVDGFGMSEAGTVFGMPLDRAIIAGRAGSAGIAMPGVQTRILGADGDDCAVGEAGELLLKGDNITAGYWQRPDETAQAFTDEGWFRTGDIVRADAEGFHWLVDRKKDMFISGGENIFPAEVEAAAIAHPDVAECAVVGLPDPRWGEVGHLSAVLKSGASLSAEALLAFLETRIARYKLPKTILFVSALPRNGAGKLMKAEIKRQLSDP</sequence>
<dbReference type="Pfam" id="PF00501">
    <property type="entry name" value="AMP-binding"/>
    <property type="match status" value="1"/>
</dbReference>
<organism evidence="5 6">
    <name type="scientific">Elstera cyanobacteriorum</name>
    <dbReference type="NCBI Taxonomy" id="2022747"/>
    <lineage>
        <taxon>Bacteria</taxon>
        <taxon>Pseudomonadati</taxon>
        <taxon>Pseudomonadota</taxon>
        <taxon>Alphaproteobacteria</taxon>
        <taxon>Rhodospirillales</taxon>
        <taxon>Rhodospirillaceae</taxon>
        <taxon>Elstera</taxon>
    </lineage>
</organism>
<dbReference type="Proteomes" id="UP000216361">
    <property type="component" value="Unassembled WGS sequence"/>
</dbReference>
<dbReference type="InterPro" id="IPR000873">
    <property type="entry name" value="AMP-dep_synth/lig_dom"/>
</dbReference>
<comment type="caution">
    <text evidence="5">The sequence shown here is derived from an EMBL/GenBank/DDBJ whole genome shotgun (WGS) entry which is preliminary data.</text>
</comment>
<dbReference type="PROSITE" id="PS00455">
    <property type="entry name" value="AMP_BINDING"/>
    <property type="match status" value="1"/>
</dbReference>
<dbReference type="AlphaFoldDB" id="A0A255XXJ6"/>
<dbReference type="OrthoDB" id="9803968at2"/>
<dbReference type="InterPro" id="IPR020845">
    <property type="entry name" value="AMP-binding_CS"/>
</dbReference>
<dbReference type="InterPro" id="IPR042099">
    <property type="entry name" value="ANL_N_sf"/>
</dbReference>
<feature type="domain" description="AMP-binding enzyme C-terminal" evidence="4">
    <location>
        <begin position="407"/>
        <end position="482"/>
    </location>
</feature>
<accession>A0A255XXJ6</accession>
<protein>
    <submittedName>
        <fullName evidence="5">Acyl-CoA synthetase</fullName>
    </submittedName>
</protein>
<evidence type="ECO:0000313" key="5">
    <source>
        <dbReference type="EMBL" id="OYQ21729.1"/>
    </source>
</evidence>
<dbReference type="PANTHER" id="PTHR43201:SF5">
    <property type="entry name" value="MEDIUM-CHAIN ACYL-COA LIGASE ACSF2, MITOCHONDRIAL"/>
    <property type="match status" value="1"/>
</dbReference>
<feature type="domain" description="AMP-dependent synthetase/ligase" evidence="3">
    <location>
        <begin position="12"/>
        <end position="356"/>
    </location>
</feature>
<keyword evidence="2" id="KW-0436">Ligase</keyword>
<dbReference type="InterPro" id="IPR025110">
    <property type="entry name" value="AMP-bd_C"/>
</dbReference>
<dbReference type="SUPFAM" id="SSF56801">
    <property type="entry name" value="Acetyl-CoA synthetase-like"/>
    <property type="match status" value="1"/>
</dbReference>
<evidence type="ECO:0000256" key="2">
    <source>
        <dbReference type="ARBA" id="ARBA00022598"/>
    </source>
</evidence>
<evidence type="ECO:0000259" key="4">
    <source>
        <dbReference type="Pfam" id="PF13193"/>
    </source>
</evidence>
<dbReference type="GO" id="GO:0006631">
    <property type="term" value="P:fatty acid metabolic process"/>
    <property type="evidence" value="ECO:0007669"/>
    <property type="project" value="TreeGrafter"/>
</dbReference>